<evidence type="ECO:0000313" key="1">
    <source>
        <dbReference type="EMBL" id="KOX70363.1"/>
    </source>
</evidence>
<evidence type="ECO:0000313" key="2">
    <source>
        <dbReference type="Proteomes" id="UP000053105"/>
    </source>
</evidence>
<name>A0A0M8ZVB9_9HYME</name>
<reference evidence="1 2" key="1">
    <citation type="submission" date="2015-07" db="EMBL/GenBank/DDBJ databases">
        <title>The genome of Melipona quadrifasciata.</title>
        <authorList>
            <person name="Pan H."/>
            <person name="Kapheim K."/>
        </authorList>
    </citation>
    <scope>NUCLEOTIDE SEQUENCE [LARGE SCALE GENOMIC DNA]</scope>
    <source>
        <strain evidence="1">0111107301</strain>
        <tissue evidence="1">Whole body</tissue>
    </source>
</reference>
<dbReference type="AlphaFoldDB" id="A0A0M8ZVB9"/>
<organism evidence="1 2">
    <name type="scientific">Melipona quadrifasciata</name>
    <dbReference type="NCBI Taxonomy" id="166423"/>
    <lineage>
        <taxon>Eukaryota</taxon>
        <taxon>Metazoa</taxon>
        <taxon>Ecdysozoa</taxon>
        <taxon>Arthropoda</taxon>
        <taxon>Hexapoda</taxon>
        <taxon>Insecta</taxon>
        <taxon>Pterygota</taxon>
        <taxon>Neoptera</taxon>
        <taxon>Endopterygota</taxon>
        <taxon>Hymenoptera</taxon>
        <taxon>Apocrita</taxon>
        <taxon>Aculeata</taxon>
        <taxon>Apoidea</taxon>
        <taxon>Anthophila</taxon>
        <taxon>Apidae</taxon>
        <taxon>Melipona</taxon>
    </lineage>
</organism>
<protein>
    <submittedName>
        <fullName evidence="1">Uncharacterized protein</fullName>
    </submittedName>
</protein>
<keyword evidence="2" id="KW-1185">Reference proteome</keyword>
<dbReference type="EMBL" id="KQ435863">
    <property type="protein sequence ID" value="KOX70363.1"/>
    <property type="molecule type" value="Genomic_DNA"/>
</dbReference>
<sequence length="139" mass="15509">MAGKSPNRLKLLLTRFQPYVTHRIGYVSLKWTILYTAYTINYYTINIIRLRDVIVDFSLGDVFVPPGNRATTRNGQASSLPVDANATLFADEAARQSNFAVQYSRLAGGNHSLSSSNIALLSSNAFLAHRPRRSLLLFM</sequence>
<proteinExistence type="predicted"/>
<gene>
    <name evidence="1" type="ORF">WN51_04766</name>
</gene>
<dbReference type="Proteomes" id="UP000053105">
    <property type="component" value="Unassembled WGS sequence"/>
</dbReference>
<accession>A0A0M8ZVB9</accession>